<sequence>MLARFKAGRASNAKVVARLCEHVQLMEMAFIDTRRKADMLEEAVEASREASKALPTTTTSQSTDDLLLFKGVDAKQLAMIAARTEVFKSLKEKGYSPKWHGNTGIRYVKDGVTIDYSF</sequence>
<gene>
    <name evidence="1" type="ORF">GPECTOR_2g1525</name>
</gene>
<dbReference type="AlphaFoldDB" id="A0A150H1S4"/>
<reference evidence="2" key="1">
    <citation type="journal article" date="2016" name="Nat. Commun.">
        <title>The Gonium pectorale genome demonstrates co-option of cell cycle regulation during the evolution of multicellularity.</title>
        <authorList>
            <person name="Hanschen E.R."/>
            <person name="Marriage T.N."/>
            <person name="Ferris P.J."/>
            <person name="Hamaji T."/>
            <person name="Toyoda A."/>
            <person name="Fujiyama A."/>
            <person name="Neme R."/>
            <person name="Noguchi H."/>
            <person name="Minakuchi Y."/>
            <person name="Suzuki M."/>
            <person name="Kawai-Toyooka H."/>
            <person name="Smith D.R."/>
            <person name="Sparks H."/>
            <person name="Anderson J."/>
            <person name="Bakaric R."/>
            <person name="Luria V."/>
            <person name="Karger A."/>
            <person name="Kirschner M.W."/>
            <person name="Durand P.M."/>
            <person name="Michod R.E."/>
            <person name="Nozaki H."/>
            <person name="Olson B.J."/>
        </authorList>
    </citation>
    <scope>NUCLEOTIDE SEQUENCE [LARGE SCALE GENOMIC DNA]</scope>
    <source>
        <strain evidence="2">NIES-2863</strain>
    </source>
</reference>
<evidence type="ECO:0000313" key="1">
    <source>
        <dbReference type="EMBL" id="KXZ55973.1"/>
    </source>
</evidence>
<dbReference type="EMBL" id="LSYV01000003">
    <property type="protein sequence ID" value="KXZ55973.1"/>
    <property type="molecule type" value="Genomic_DNA"/>
</dbReference>
<accession>A0A150H1S4</accession>
<proteinExistence type="predicted"/>
<dbReference type="OrthoDB" id="546639at2759"/>
<dbReference type="Proteomes" id="UP000075714">
    <property type="component" value="Unassembled WGS sequence"/>
</dbReference>
<keyword evidence="2" id="KW-1185">Reference proteome</keyword>
<organism evidence="1 2">
    <name type="scientific">Gonium pectorale</name>
    <name type="common">Green alga</name>
    <dbReference type="NCBI Taxonomy" id="33097"/>
    <lineage>
        <taxon>Eukaryota</taxon>
        <taxon>Viridiplantae</taxon>
        <taxon>Chlorophyta</taxon>
        <taxon>core chlorophytes</taxon>
        <taxon>Chlorophyceae</taxon>
        <taxon>CS clade</taxon>
        <taxon>Chlamydomonadales</taxon>
        <taxon>Volvocaceae</taxon>
        <taxon>Gonium</taxon>
    </lineage>
</organism>
<name>A0A150H1S4_GONPE</name>
<comment type="caution">
    <text evidence="1">The sequence shown here is derived from an EMBL/GenBank/DDBJ whole genome shotgun (WGS) entry which is preliminary data.</text>
</comment>
<evidence type="ECO:0000313" key="2">
    <source>
        <dbReference type="Proteomes" id="UP000075714"/>
    </source>
</evidence>
<protein>
    <submittedName>
        <fullName evidence="1">Uncharacterized protein</fullName>
    </submittedName>
</protein>